<keyword evidence="1" id="KW-0560">Oxidoreductase</keyword>
<evidence type="ECO:0000313" key="5">
    <source>
        <dbReference type="Proteomes" id="UP001168552"/>
    </source>
</evidence>
<protein>
    <submittedName>
        <fullName evidence="4">NAD(P)-dependent oxidoreductase</fullName>
    </submittedName>
</protein>
<keyword evidence="2" id="KW-0520">NAD</keyword>
<comment type="caution">
    <text evidence="4">The sequence shown here is derived from an EMBL/GenBank/DDBJ whole genome shotgun (WGS) entry which is preliminary data.</text>
</comment>
<gene>
    <name evidence="4" type="ORF">QWY31_11185</name>
</gene>
<dbReference type="PANTHER" id="PTHR43333">
    <property type="entry name" value="2-HACID_DH_C DOMAIN-CONTAINING PROTEIN"/>
    <property type="match status" value="1"/>
</dbReference>
<dbReference type="EMBL" id="JAUHJS010000005">
    <property type="protein sequence ID" value="MDN4166069.1"/>
    <property type="molecule type" value="Genomic_DNA"/>
</dbReference>
<keyword evidence="5" id="KW-1185">Reference proteome</keyword>
<dbReference type="InterPro" id="IPR036291">
    <property type="entry name" value="NAD(P)-bd_dom_sf"/>
</dbReference>
<sequence length="312" mass="34942">MLLSSSLRILTAGRLAKEFQAFAHELGLVSDYYSLAELAKAPLHTYNAVAGFSVFHPVSLQSIQWIHSFGAGVDGHLQHPDLPDSTLITRTTGQLGRKMAEYCLAYILADVKEVFSTYAYQQQQAWKPQILRNLYNKKVLIVGTGAIGQRIAEMLVPLVPQVDGINTQGRAQAPFHQVMDWTQFTAKSHHPYEFVINTLPHYPATEGLLNKSFFEKFSQSYFITVGRGPTVVIADLLQALENKNLRHALLDVFVEEPLPKDSPLWRHPAITITPHHSGLTEFSEIKESFLEAYTAIKEGRLPGNAIDRSRGY</sequence>
<feature type="domain" description="D-isomer specific 2-hydroxyacid dehydrogenase NAD-binding" evidence="3">
    <location>
        <begin position="104"/>
        <end position="276"/>
    </location>
</feature>
<dbReference type="Proteomes" id="UP001168552">
    <property type="component" value="Unassembled WGS sequence"/>
</dbReference>
<reference evidence="4" key="1">
    <citation type="submission" date="2023-06" db="EMBL/GenBank/DDBJ databases">
        <title>Cytophagales bacterium Strain LB-30, isolated from soil.</title>
        <authorList>
            <person name="Liu B."/>
        </authorList>
    </citation>
    <scope>NUCLEOTIDE SEQUENCE</scope>
    <source>
        <strain evidence="4">LB-30</strain>
    </source>
</reference>
<dbReference type="Gene3D" id="3.40.50.720">
    <property type="entry name" value="NAD(P)-binding Rossmann-like Domain"/>
    <property type="match status" value="2"/>
</dbReference>
<name>A0ABT8F6S3_9BACT</name>
<evidence type="ECO:0000256" key="1">
    <source>
        <dbReference type="ARBA" id="ARBA00023002"/>
    </source>
</evidence>
<dbReference type="Pfam" id="PF02826">
    <property type="entry name" value="2-Hacid_dh_C"/>
    <property type="match status" value="1"/>
</dbReference>
<dbReference type="InterPro" id="IPR006140">
    <property type="entry name" value="D-isomer_DH_NAD-bd"/>
</dbReference>
<evidence type="ECO:0000256" key="2">
    <source>
        <dbReference type="ARBA" id="ARBA00023027"/>
    </source>
</evidence>
<evidence type="ECO:0000313" key="4">
    <source>
        <dbReference type="EMBL" id="MDN4166069.1"/>
    </source>
</evidence>
<dbReference type="SUPFAM" id="SSF51735">
    <property type="entry name" value="NAD(P)-binding Rossmann-fold domains"/>
    <property type="match status" value="1"/>
</dbReference>
<evidence type="ECO:0000259" key="3">
    <source>
        <dbReference type="Pfam" id="PF02826"/>
    </source>
</evidence>
<dbReference type="RefSeq" id="WP_320004603.1">
    <property type="nucleotide sequence ID" value="NZ_JAUHJS010000005.1"/>
</dbReference>
<accession>A0ABT8F6S3</accession>
<proteinExistence type="predicted"/>
<organism evidence="4 5">
    <name type="scientific">Shiella aurantiaca</name>
    <dbReference type="NCBI Taxonomy" id="3058365"/>
    <lineage>
        <taxon>Bacteria</taxon>
        <taxon>Pseudomonadati</taxon>
        <taxon>Bacteroidota</taxon>
        <taxon>Cytophagia</taxon>
        <taxon>Cytophagales</taxon>
        <taxon>Shiellaceae</taxon>
        <taxon>Shiella</taxon>
    </lineage>
</organism>
<dbReference type="PANTHER" id="PTHR43333:SF1">
    <property type="entry name" value="D-ISOMER SPECIFIC 2-HYDROXYACID DEHYDROGENASE NAD-BINDING DOMAIN-CONTAINING PROTEIN"/>
    <property type="match status" value="1"/>
</dbReference>